<sequence>IIINTARQQQQRRNGPRQLKLNDFMPPHLRDISTLKEPNLPLDFNLKVSGYTGTTNTRSTTPINVLTQQPRNFSTQIITTNNTAQPFHVNNNIFLITIQQDLFLNWIKLILLYSTMTNYSKIPVIFIYKTVVLFFIDDDLLRKEMLGPDVRLHCNIKRKNVKLIERLTHFCFDI</sequence>
<evidence type="ECO:0000313" key="4">
    <source>
        <dbReference type="Proteomes" id="UP000663829"/>
    </source>
</evidence>
<accession>A0A816DA26</accession>
<feature type="region of interest" description="Disordered" evidence="1">
    <location>
        <begin position="1"/>
        <end position="20"/>
    </location>
</feature>
<comment type="caution">
    <text evidence="2">The sequence shown here is derived from an EMBL/GenBank/DDBJ whole genome shotgun (WGS) entry which is preliminary data.</text>
</comment>
<proteinExistence type="predicted"/>
<protein>
    <submittedName>
        <fullName evidence="2">Uncharacterized protein</fullName>
    </submittedName>
</protein>
<dbReference type="Proteomes" id="UP000681722">
    <property type="component" value="Unassembled WGS sequence"/>
</dbReference>
<keyword evidence="4" id="KW-1185">Reference proteome</keyword>
<dbReference type="EMBL" id="CAJNOQ010044550">
    <property type="protein sequence ID" value="CAF1633589.1"/>
    <property type="molecule type" value="Genomic_DNA"/>
</dbReference>
<evidence type="ECO:0000313" key="3">
    <source>
        <dbReference type="EMBL" id="CAF4536131.1"/>
    </source>
</evidence>
<organism evidence="2 4">
    <name type="scientific">Didymodactylos carnosus</name>
    <dbReference type="NCBI Taxonomy" id="1234261"/>
    <lineage>
        <taxon>Eukaryota</taxon>
        <taxon>Metazoa</taxon>
        <taxon>Spiralia</taxon>
        <taxon>Gnathifera</taxon>
        <taxon>Rotifera</taxon>
        <taxon>Eurotatoria</taxon>
        <taxon>Bdelloidea</taxon>
        <taxon>Philodinida</taxon>
        <taxon>Philodinidae</taxon>
        <taxon>Didymodactylos</taxon>
    </lineage>
</organism>
<evidence type="ECO:0000313" key="2">
    <source>
        <dbReference type="EMBL" id="CAF1633589.1"/>
    </source>
</evidence>
<gene>
    <name evidence="2" type="ORF">GPM918_LOCUS44513</name>
    <name evidence="3" type="ORF">SRO942_LOCUS46398</name>
</gene>
<evidence type="ECO:0000256" key="1">
    <source>
        <dbReference type="SAM" id="MobiDB-lite"/>
    </source>
</evidence>
<name>A0A816DA26_9BILA</name>
<dbReference type="EMBL" id="CAJOBC010112635">
    <property type="protein sequence ID" value="CAF4536131.1"/>
    <property type="molecule type" value="Genomic_DNA"/>
</dbReference>
<feature type="non-terminal residue" evidence="2">
    <location>
        <position position="1"/>
    </location>
</feature>
<dbReference type="AlphaFoldDB" id="A0A816DA26"/>
<reference evidence="2" key="1">
    <citation type="submission" date="2021-02" db="EMBL/GenBank/DDBJ databases">
        <authorList>
            <person name="Nowell W R."/>
        </authorList>
    </citation>
    <scope>NUCLEOTIDE SEQUENCE</scope>
</reference>
<dbReference type="Proteomes" id="UP000663829">
    <property type="component" value="Unassembled WGS sequence"/>
</dbReference>